<evidence type="ECO:0008006" key="3">
    <source>
        <dbReference type="Google" id="ProtNLM"/>
    </source>
</evidence>
<organism evidence="1 2">
    <name type="scientific">Pseudomonas knackmussii (strain DSM 6978 / CCUG 54928 / LMG 23759 / B13)</name>
    <dbReference type="NCBI Taxonomy" id="1301098"/>
    <lineage>
        <taxon>Bacteria</taxon>
        <taxon>Pseudomonadati</taxon>
        <taxon>Pseudomonadota</taxon>
        <taxon>Gammaproteobacteria</taxon>
        <taxon>Pseudomonadales</taxon>
        <taxon>Pseudomonadaceae</taxon>
        <taxon>Pseudomonas</taxon>
    </lineage>
</organism>
<dbReference type="RefSeq" id="WP_043249248.1">
    <property type="nucleotide sequence ID" value="NZ_HG322950.1"/>
</dbReference>
<dbReference type="KEGG" id="pkc:PKB_0842"/>
<gene>
    <name evidence="1" type="ORF">PKB_0842</name>
</gene>
<dbReference type="PATRIC" id="fig|1301098.3.peg.848"/>
<dbReference type="AlphaFoldDB" id="A0A024HAW4"/>
<protein>
    <recommendedName>
        <fullName evidence="3">Apea-like HEPN domain-containing protein</fullName>
    </recommendedName>
</protein>
<accession>A0A024HAW4</accession>
<proteinExistence type="predicted"/>
<evidence type="ECO:0000313" key="1">
    <source>
        <dbReference type="EMBL" id="CDF82210.1"/>
    </source>
</evidence>
<name>A0A024HAW4_PSEKB</name>
<dbReference type="EMBL" id="HG322950">
    <property type="protein sequence ID" value="CDF82210.1"/>
    <property type="molecule type" value="Genomic_DNA"/>
</dbReference>
<reference evidence="1 2" key="1">
    <citation type="submission" date="2013-03" db="EMBL/GenBank/DDBJ databases">
        <authorList>
            <person name="Linke B."/>
        </authorList>
    </citation>
    <scope>NUCLEOTIDE SEQUENCE [LARGE SCALE GENOMIC DNA]</scope>
    <source>
        <strain evidence="1 2">B13</strain>
    </source>
</reference>
<keyword evidence="2" id="KW-1185">Reference proteome</keyword>
<evidence type="ECO:0000313" key="2">
    <source>
        <dbReference type="Proteomes" id="UP000025241"/>
    </source>
</evidence>
<sequence>MTQLSPLPAFPLSEAELEAAVGALIGRLVLLLSRFELNLDLCLGRLAGTGEAALLGPLVEQLTLKAKMDALRAMVARRCADDDACLREFNAWYGRMDRIRARRNAFIHGGWAFNYFSQEVSNLAPGLPGAITRKETRYSLPALEEEVATAEAAAREFGELRRRWGF</sequence>
<reference evidence="1 2" key="2">
    <citation type="submission" date="2014-05" db="EMBL/GenBank/DDBJ databases">
        <title>Genome sequence of the 3-chlorobenzoate degrading bacterium Pseudomonas knackmussii B13 shows multiple evidence for horizontal gene transfer.</title>
        <authorList>
            <person name="Miyazaki R."/>
            <person name="Bertelli C."/>
            <person name="Falquet L."/>
            <person name="Robinson-Rechavi M."/>
            <person name="Gharib W."/>
            <person name="Roy S."/>
            <person name="Van der Meer J.R."/>
        </authorList>
    </citation>
    <scope>NUCLEOTIDE SEQUENCE [LARGE SCALE GENOMIC DNA]</scope>
    <source>
        <strain evidence="1 2">B13</strain>
    </source>
</reference>
<dbReference type="HOGENOM" id="CLU_1601280_0_0_6"/>
<dbReference type="OrthoDB" id="9157137at2"/>
<dbReference type="Proteomes" id="UP000025241">
    <property type="component" value="Chromosome I"/>
</dbReference>